<evidence type="ECO:0000313" key="2">
    <source>
        <dbReference type="Proteomes" id="UP001201161"/>
    </source>
</evidence>
<keyword evidence="1" id="KW-0540">Nuclease</keyword>
<name>A0ABS9HFU9_9ACTN</name>
<dbReference type="EMBL" id="JAKJHZ010000013">
    <property type="protein sequence ID" value="MCF6380010.1"/>
    <property type="molecule type" value="Genomic_DNA"/>
</dbReference>
<accession>A0ABS9HFU9</accession>
<dbReference type="RefSeq" id="WP_236405276.1">
    <property type="nucleotide sequence ID" value="NZ_JAKJHZ010000013.1"/>
</dbReference>
<dbReference type="SUPFAM" id="SSF56219">
    <property type="entry name" value="DNase I-like"/>
    <property type="match status" value="1"/>
</dbReference>
<sequence>MRTTVRIGTWNLEGRWTERHATFVDALDCDVLLLTEVSERVDLPRYDVHLGEVMSPRRRWAAVASRTGLSSTGVPHGASASAVTAGLQVCSSVLPWRGCGGAAPWEGTNTAARTAHATAAVAVARPDIWGGDWNHSLSGQEWAGSKAGRALILATVADLGLQVPTESLPHRLDGVLSIDHIAVPDDWEVSSATRVDATGLSDHDAYVVETTPVPPGPAS</sequence>
<dbReference type="Gene3D" id="3.60.10.10">
    <property type="entry name" value="Endonuclease/exonuclease/phosphatase"/>
    <property type="match status" value="1"/>
</dbReference>
<organism evidence="1 2">
    <name type="scientific">Nocardioides potassii</name>
    <dbReference type="NCBI Taxonomy" id="2911371"/>
    <lineage>
        <taxon>Bacteria</taxon>
        <taxon>Bacillati</taxon>
        <taxon>Actinomycetota</taxon>
        <taxon>Actinomycetes</taxon>
        <taxon>Propionibacteriales</taxon>
        <taxon>Nocardioidaceae</taxon>
        <taxon>Nocardioides</taxon>
    </lineage>
</organism>
<keyword evidence="1" id="KW-0255">Endonuclease</keyword>
<comment type="caution">
    <text evidence="1">The sequence shown here is derived from an EMBL/GenBank/DDBJ whole genome shotgun (WGS) entry which is preliminary data.</text>
</comment>
<proteinExistence type="predicted"/>
<protein>
    <submittedName>
        <fullName evidence="1">Endonuclease/exonuclease/phosphatase family protein</fullName>
    </submittedName>
</protein>
<gene>
    <name evidence="1" type="ORF">L2K70_20540</name>
</gene>
<keyword evidence="1" id="KW-0378">Hydrolase</keyword>
<dbReference type="InterPro" id="IPR036691">
    <property type="entry name" value="Endo/exonu/phosph_ase_sf"/>
</dbReference>
<keyword evidence="2" id="KW-1185">Reference proteome</keyword>
<dbReference type="Proteomes" id="UP001201161">
    <property type="component" value="Unassembled WGS sequence"/>
</dbReference>
<reference evidence="1 2" key="1">
    <citation type="submission" date="2022-01" db="EMBL/GenBank/DDBJ databases">
        <title>Nocardioides sp. nov., an actinomycete isolated from mining soil.</title>
        <authorList>
            <person name="Liu L."/>
        </authorList>
    </citation>
    <scope>NUCLEOTIDE SEQUENCE [LARGE SCALE GENOMIC DNA]</scope>
    <source>
        <strain evidence="1 2">KLBMP 9356</strain>
    </source>
</reference>
<dbReference type="GO" id="GO:0004519">
    <property type="term" value="F:endonuclease activity"/>
    <property type="evidence" value="ECO:0007669"/>
    <property type="project" value="UniProtKB-KW"/>
</dbReference>
<evidence type="ECO:0000313" key="1">
    <source>
        <dbReference type="EMBL" id="MCF6380010.1"/>
    </source>
</evidence>